<feature type="transmembrane region" description="Helical" evidence="6">
    <location>
        <begin position="67"/>
        <end position="98"/>
    </location>
</feature>
<dbReference type="GO" id="GO:0016020">
    <property type="term" value="C:membrane"/>
    <property type="evidence" value="ECO:0007669"/>
    <property type="project" value="UniProtKB-SubCell"/>
</dbReference>
<evidence type="ECO:0000313" key="9">
    <source>
        <dbReference type="Proteomes" id="UP000247832"/>
    </source>
</evidence>
<proteinExistence type="predicted"/>
<organism evidence="8 9">
    <name type="scientific">Arthrobacter livingstonensis</name>
    <dbReference type="NCBI Taxonomy" id="670078"/>
    <lineage>
        <taxon>Bacteria</taxon>
        <taxon>Bacillati</taxon>
        <taxon>Actinomycetota</taxon>
        <taxon>Actinomycetes</taxon>
        <taxon>Micrococcales</taxon>
        <taxon>Micrococcaceae</taxon>
        <taxon>Arthrobacter</taxon>
    </lineage>
</organism>
<dbReference type="Pfam" id="PF05154">
    <property type="entry name" value="TM2"/>
    <property type="match status" value="1"/>
</dbReference>
<keyword evidence="4 6" id="KW-0472">Membrane</keyword>
<reference evidence="8 9" key="1">
    <citation type="submission" date="2018-05" db="EMBL/GenBank/DDBJ databases">
        <title>Genetic diversity of glacier-inhabiting Cryobacterium bacteria in China and description of Cryobacterium mengkeensis sp. nov. and Arthrobacter glacialis sp. nov.</title>
        <authorList>
            <person name="Liu Q."/>
            <person name="Xin Y.-H."/>
        </authorList>
    </citation>
    <scope>NUCLEOTIDE SEQUENCE [LARGE SCALE GENOMIC DNA]</scope>
    <source>
        <strain evidence="8 9">LI2</strain>
    </source>
</reference>
<comment type="subcellular location">
    <subcellularLocation>
        <location evidence="1">Membrane</location>
        <topology evidence="1">Multi-pass membrane protein</topology>
    </subcellularLocation>
</comment>
<keyword evidence="3 6" id="KW-1133">Transmembrane helix</keyword>
<feature type="transmembrane region" description="Helical" evidence="6">
    <location>
        <begin position="42"/>
        <end position="61"/>
    </location>
</feature>
<evidence type="ECO:0000256" key="6">
    <source>
        <dbReference type="SAM" id="Phobius"/>
    </source>
</evidence>
<evidence type="ECO:0000256" key="4">
    <source>
        <dbReference type="ARBA" id="ARBA00023136"/>
    </source>
</evidence>
<evidence type="ECO:0000256" key="5">
    <source>
        <dbReference type="SAM" id="MobiDB-lite"/>
    </source>
</evidence>
<evidence type="ECO:0000256" key="3">
    <source>
        <dbReference type="ARBA" id="ARBA00022989"/>
    </source>
</evidence>
<feature type="region of interest" description="Disordered" evidence="5">
    <location>
        <begin position="1"/>
        <end position="34"/>
    </location>
</feature>
<evidence type="ECO:0000259" key="7">
    <source>
        <dbReference type="Pfam" id="PF05154"/>
    </source>
</evidence>
<dbReference type="Proteomes" id="UP000247832">
    <property type="component" value="Unassembled WGS sequence"/>
</dbReference>
<name>A0A2V5LC51_9MICC</name>
<gene>
    <name evidence="8" type="ORF">CVV68_03875</name>
</gene>
<comment type="caution">
    <text evidence="8">The sequence shown here is derived from an EMBL/GenBank/DDBJ whole genome shotgun (WGS) entry which is preliminary data.</text>
</comment>
<keyword evidence="2 6" id="KW-0812">Transmembrane</keyword>
<keyword evidence="9" id="KW-1185">Reference proteome</keyword>
<protein>
    <recommendedName>
        <fullName evidence="7">TM2 domain-containing protein</fullName>
    </recommendedName>
</protein>
<dbReference type="InterPro" id="IPR007829">
    <property type="entry name" value="TM2"/>
</dbReference>
<sequence>MEQAPPAYQGQPYQQPSAQPPYQQQYRQPAYGQPYSEQKSKVAAGILGILLGGLGIHNFYLGYTKKALIQLLVSVLSVGFLAWAMAIWGLVEGILILVGNEGFRTDARGIPLKD</sequence>
<accession>A0A2V5LC51</accession>
<evidence type="ECO:0000313" key="8">
    <source>
        <dbReference type="EMBL" id="PYI69109.1"/>
    </source>
</evidence>
<dbReference type="AlphaFoldDB" id="A0A2V5LC51"/>
<evidence type="ECO:0000256" key="2">
    <source>
        <dbReference type="ARBA" id="ARBA00022692"/>
    </source>
</evidence>
<evidence type="ECO:0000256" key="1">
    <source>
        <dbReference type="ARBA" id="ARBA00004141"/>
    </source>
</evidence>
<feature type="domain" description="TM2" evidence="7">
    <location>
        <begin position="38"/>
        <end position="84"/>
    </location>
</feature>
<dbReference type="EMBL" id="QJVD01000003">
    <property type="protein sequence ID" value="PYI69109.1"/>
    <property type="molecule type" value="Genomic_DNA"/>
</dbReference>